<organism evidence="1 2">
    <name type="scientific">Gossypium stocksii</name>
    <dbReference type="NCBI Taxonomy" id="47602"/>
    <lineage>
        <taxon>Eukaryota</taxon>
        <taxon>Viridiplantae</taxon>
        <taxon>Streptophyta</taxon>
        <taxon>Embryophyta</taxon>
        <taxon>Tracheophyta</taxon>
        <taxon>Spermatophyta</taxon>
        <taxon>Magnoliopsida</taxon>
        <taxon>eudicotyledons</taxon>
        <taxon>Gunneridae</taxon>
        <taxon>Pentapetalae</taxon>
        <taxon>rosids</taxon>
        <taxon>malvids</taxon>
        <taxon>Malvales</taxon>
        <taxon>Malvaceae</taxon>
        <taxon>Malvoideae</taxon>
        <taxon>Gossypium</taxon>
    </lineage>
</organism>
<dbReference type="AlphaFoldDB" id="A0A9D3W1T3"/>
<name>A0A9D3W1T3_9ROSI</name>
<proteinExistence type="predicted"/>
<sequence length="99" mass="11754">MCILDSMVKHKRLGMRWTYIDEIYKLERAYNVWKFEFPPFSDESMWLSTSYAPFELVPERTRSASRNVIQTQLRYEEIWLFGSGETHLGYAHIVGTQGI</sequence>
<protein>
    <submittedName>
        <fullName evidence="1">Uncharacterized protein</fullName>
    </submittedName>
</protein>
<reference evidence="1 2" key="1">
    <citation type="journal article" date="2021" name="Plant Biotechnol. J.">
        <title>Multi-omics assisted identification of the key and species-specific regulatory components of drought-tolerant mechanisms in Gossypium stocksii.</title>
        <authorList>
            <person name="Yu D."/>
            <person name="Ke L."/>
            <person name="Zhang D."/>
            <person name="Wu Y."/>
            <person name="Sun Y."/>
            <person name="Mei J."/>
            <person name="Sun J."/>
            <person name="Sun Y."/>
        </authorList>
    </citation>
    <scope>NUCLEOTIDE SEQUENCE [LARGE SCALE GENOMIC DNA]</scope>
    <source>
        <strain evidence="2">cv. E1</strain>
        <tissue evidence="1">Leaf</tissue>
    </source>
</reference>
<dbReference type="EMBL" id="JAIQCV010000004">
    <property type="protein sequence ID" value="KAH1107499.1"/>
    <property type="molecule type" value="Genomic_DNA"/>
</dbReference>
<comment type="caution">
    <text evidence="1">The sequence shown here is derived from an EMBL/GenBank/DDBJ whole genome shotgun (WGS) entry which is preliminary data.</text>
</comment>
<gene>
    <name evidence="1" type="ORF">J1N35_011267</name>
</gene>
<evidence type="ECO:0000313" key="2">
    <source>
        <dbReference type="Proteomes" id="UP000828251"/>
    </source>
</evidence>
<evidence type="ECO:0000313" key="1">
    <source>
        <dbReference type="EMBL" id="KAH1107499.1"/>
    </source>
</evidence>
<accession>A0A9D3W1T3</accession>
<keyword evidence="2" id="KW-1185">Reference proteome</keyword>
<dbReference type="Proteomes" id="UP000828251">
    <property type="component" value="Unassembled WGS sequence"/>
</dbReference>